<feature type="transmembrane region" description="Helical" evidence="1">
    <location>
        <begin position="142"/>
        <end position="163"/>
    </location>
</feature>
<keyword evidence="1" id="KW-0812">Transmembrane</keyword>
<feature type="transmembrane region" description="Helical" evidence="1">
    <location>
        <begin position="46"/>
        <end position="76"/>
    </location>
</feature>
<dbReference type="EMBL" id="NAJO01000004">
    <property type="protein sequence ID" value="OQO12913.1"/>
    <property type="molecule type" value="Genomic_DNA"/>
</dbReference>
<dbReference type="AlphaFoldDB" id="A0A1V8TNF4"/>
<keyword evidence="1" id="KW-1133">Transmembrane helix</keyword>
<dbReference type="OrthoDB" id="5402670at2759"/>
<evidence type="ECO:0000256" key="1">
    <source>
        <dbReference type="SAM" id="Phobius"/>
    </source>
</evidence>
<keyword evidence="1" id="KW-0472">Membrane</keyword>
<comment type="caution">
    <text evidence="2">The sequence shown here is derived from an EMBL/GenBank/DDBJ whole genome shotgun (WGS) entry which is preliminary data.</text>
</comment>
<accession>A0A1V8TNF4</accession>
<reference evidence="3" key="1">
    <citation type="submission" date="2017-03" db="EMBL/GenBank/DDBJ databases">
        <title>Genomes of endolithic fungi from Antarctica.</title>
        <authorList>
            <person name="Coleine C."/>
            <person name="Masonjones S."/>
            <person name="Stajich J.E."/>
        </authorList>
    </citation>
    <scope>NUCLEOTIDE SEQUENCE [LARGE SCALE GENOMIC DNA]</scope>
    <source>
        <strain evidence="3">CCFEE 5527</strain>
    </source>
</reference>
<name>A0A1V8TNF4_9PEZI</name>
<dbReference type="Proteomes" id="UP000192596">
    <property type="component" value="Unassembled WGS sequence"/>
</dbReference>
<evidence type="ECO:0000313" key="3">
    <source>
        <dbReference type="Proteomes" id="UP000192596"/>
    </source>
</evidence>
<organism evidence="2 3">
    <name type="scientific">Cryoendolithus antarcticus</name>
    <dbReference type="NCBI Taxonomy" id="1507870"/>
    <lineage>
        <taxon>Eukaryota</taxon>
        <taxon>Fungi</taxon>
        <taxon>Dikarya</taxon>
        <taxon>Ascomycota</taxon>
        <taxon>Pezizomycotina</taxon>
        <taxon>Dothideomycetes</taxon>
        <taxon>Dothideomycetidae</taxon>
        <taxon>Cladosporiales</taxon>
        <taxon>Cladosporiaceae</taxon>
        <taxon>Cryoendolithus</taxon>
    </lineage>
</organism>
<evidence type="ECO:0000313" key="2">
    <source>
        <dbReference type="EMBL" id="OQO12913.1"/>
    </source>
</evidence>
<gene>
    <name evidence="2" type="ORF">B0A48_02377</name>
</gene>
<dbReference type="InParanoid" id="A0A1V8TNF4"/>
<proteinExistence type="predicted"/>
<keyword evidence="3" id="KW-1185">Reference proteome</keyword>
<feature type="transmembrane region" description="Helical" evidence="1">
    <location>
        <begin position="97"/>
        <end position="122"/>
    </location>
</feature>
<protein>
    <submittedName>
        <fullName evidence="2">Uncharacterized protein</fullName>
    </submittedName>
</protein>
<sequence>MANSCDAQLQCKSVTNQDETLHAIRHKLADAVADHTEPSFAKYLDLVSFVAVITISFSLSASQGFATSGILFGVALDARADDVETKRAVGQATRAAALLAWAAATSGFSLMVSLALRIMQTLDPFVEQLMDKDERGLQNQPWMVVGSGCFIALGLQAASMALIGEALKVSSKGSGWMIQVVAHEHELFSSR</sequence>